<name>A0AA39M6M2_9BILA</name>
<keyword evidence="2" id="KW-1185">Reference proteome</keyword>
<dbReference type="Proteomes" id="UP001175271">
    <property type="component" value="Unassembled WGS sequence"/>
</dbReference>
<dbReference type="EMBL" id="JAUCMV010000001">
    <property type="protein sequence ID" value="KAK0423541.1"/>
    <property type="molecule type" value="Genomic_DNA"/>
</dbReference>
<comment type="caution">
    <text evidence="1">The sequence shown here is derived from an EMBL/GenBank/DDBJ whole genome shotgun (WGS) entry which is preliminary data.</text>
</comment>
<gene>
    <name evidence="1" type="ORF">QR680_008197</name>
</gene>
<protein>
    <submittedName>
        <fullName evidence="1">Uncharacterized protein</fullName>
    </submittedName>
</protein>
<evidence type="ECO:0000313" key="2">
    <source>
        <dbReference type="Proteomes" id="UP001175271"/>
    </source>
</evidence>
<dbReference type="AlphaFoldDB" id="A0AA39M6M2"/>
<proteinExistence type="predicted"/>
<evidence type="ECO:0000313" key="1">
    <source>
        <dbReference type="EMBL" id="KAK0423541.1"/>
    </source>
</evidence>
<reference evidence="1" key="1">
    <citation type="submission" date="2023-06" db="EMBL/GenBank/DDBJ databases">
        <title>Genomic analysis of the entomopathogenic nematode Steinernema hermaphroditum.</title>
        <authorList>
            <person name="Schwarz E.M."/>
            <person name="Heppert J.K."/>
            <person name="Baniya A."/>
            <person name="Schwartz H.T."/>
            <person name="Tan C.-H."/>
            <person name="Antoshechkin I."/>
            <person name="Sternberg P.W."/>
            <person name="Goodrich-Blair H."/>
            <person name="Dillman A.R."/>
        </authorList>
    </citation>
    <scope>NUCLEOTIDE SEQUENCE</scope>
    <source>
        <strain evidence="1">PS9179</strain>
        <tissue evidence="1">Whole animal</tissue>
    </source>
</reference>
<accession>A0AA39M6M2</accession>
<organism evidence="1 2">
    <name type="scientific">Steinernema hermaphroditum</name>
    <dbReference type="NCBI Taxonomy" id="289476"/>
    <lineage>
        <taxon>Eukaryota</taxon>
        <taxon>Metazoa</taxon>
        <taxon>Ecdysozoa</taxon>
        <taxon>Nematoda</taxon>
        <taxon>Chromadorea</taxon>
        <taxon>Rhabditida</taxon>
        <taxon>Tylenchina</taxon>
        <taxon>Panagrolaimomorpha</taxon>
        <taxon>Strongyloidoidea</taxon>
        <taxon>Steinernematidae</taxon>
        <taxon>Steinernema</taxon>
    </lineage>
</organism>
<sequence>MGARRRRGDRFEKAEWGETRKQKVHLNGGDDSLRAGQEDLWMAGSAEDRCGISTDRRLARPSRHAVAVTNFVGPVPTLTTYSGGLTRYHGPKMKLASLWLKDSGTFTTNATAVDLEKTGAVSIAYVQHVPENSRKSIQIVARPHDQPEVTTRRMTCNTKT</sequence>